<evidence type="ECO:0000256" key="2">
    <source>
        <dbReference type="ARBA" id="ARBA00023015"/>
    </source>
</evidence>
<dbReference type="GeneID" id="41970955"/>
<protein>
    <recommendedName>
        <fullName evidence="8">Transcriptional coactivator HFI1/ADA1</fullName>
    </recommendedName>
</protein>
<comment type="subcellular location">
    <subcellularLocation>
        <location evidence="1">Nucleus</location>
    </subcellularLocation>
</comment>
<keyword evidence="2" id="KW-0805">Transcription regulation</keyword>
<keyword evidence="4" id="KW-0539">Nucleus</keyword>
<dbReference type="GO" id="GO:0006357">
    <property type="term" value="P:regulation of transcription by RNA polymerase II"/>
    <property type="evidence" value="ECO:0007669"/>
    <property type="project" value="TreeGrafter"/>
</dbReference>
<keyword evidence="3" id="KW-0804">Transcription</keyword>
<dbReference type="AlphaFoldDB" id="A0A507BCH8"/>
<dbReference type="FunCoup" id="A0A507BCH8">
    <property type="interactions" value="971"/>
</dbReference>
<dbReference type="RefSeq" id="XP_030998657.1">
    <property type="nucleotide sequence ID" value="XM_031137816.1"/>
</dbReference>
<dbReference type="GO" id="GO:0000124">
    <property type="term" value="C:SAGA complex"/>
    <property type="evidence" value="ECO:0007669"/>
    <property type="project" value="UniProtKB-ARBA"/>
</dbReference>
<dbReference type="InParanoid" id="A0A507BCH8"/>
<dbReference type="PANTHER" id="PTHR21277:SF5">
    <property type="entry name" value="TRANSCRIPTIONAL ADAPTER 1"/>
    <property type="match status" value="1"/>
</dbReference>
<comment type="caution">
    <text evidence="6">The sequence shown here is derived from an EMBL/GenBank/DDBJ whole genome shotgun (WGS) entry which is preliminary data.</text>
</comment>
<dbReference type="EMBL" id="SKBQ01000015">
    <property type="protein sequence ID" value="TPX16946.1"/>
    <property type="molecule type" value="Genomic_DNA"/>
</dbReference>
<sequence length="450" mass="49009">MPDINPADLSRPSISLSTPVLSNKTITVSSSLQKPKSQIIPARIELEPVYAALKAAIGNEQWTTYKETLSQFLIGRLNQSEYSERIDPILASPNGEKEHLHNQLIAALYGNVTREMPDQGLAPWVSANDKPTTGTGSKPVTGDAAERRLKGDVMQLPSRDRRRLKDLAHNDFDPYDTLANVFTDHHKTRAARTADAPASAGGLNRMNLDIEVRKRFAQPLAVESGEFPDISNIETRMLSFCYESGLVSGHASDAAHFISVATDNFIKEALASVFSRTRSNGPGDSGSAGFGTNSQWVQTHKYRKQLAKEEEAAMRGEITRDKSGLLPVEAKAASERGPLGVTDLRLALEMGDCGMGHFPILADTIAHGYREGELENWEDYTFLDEREPPSTEAKKEPTAPTKGADAPAALPNGVDHNDEMDVDEEIWWEGAEAADGDALDAVLESCLAVS</sequence>
<evidence type="ECO:0000256" key="3">
    <source>
        <dbReference type="ARBA" id="ARBA00023163"/>
    </source>
</evidence>
<dbReference type="GO" id="GO:0005634">
    <property type="term" value="C:nucleus"/>
    <property type="evidence" value="ECO:0007669"/>
    <property type="project" value="UniProtKB-SubCell"/>
</dbReference>
<dbReference type="InterPro" id="IPR024738">
    <property type="entry name" value="Hfi1/Tada1"/>
</dbReference>
<dbReference type="OrthoDB" id="10264870at2759"/>
<evidence type="ECO:0000256" key="4">
    <source>
        <dbReference type="ARBA" id="ARBA00023242"/>
    </source>
</evidence>
<accession>A0A507BCH8</accession>
<evidence type="ECO:0000313" key="6">
    <source>
        <dbReference type="EMBL" id="TPX16946.1"/>
    </source>
</evidence>
<dbReference type="Proteomes" id="UP000319257">
    <property type="component" value="Unassembled WGS sequence"/>
</dbReference>
<reference evidence="6 7" key="1">
    <citation type="submission" date="2019-06" db="EMBL/GenBank/DDBJ databases">
        <title>Draft genome sequence of the filamentous fungus Phialemoniopsis curvata isolated from diesel fuel.</title>
        <authorList>
            <person name="Varaljay V.A."/>
            <person name="Lyon W.J."/>
            <person name="Crouch A.L."/>
            <person name="Drake C.E."/>
            <person name="Hollomon J.M."/>
            <person name="Nadeau L.J."/>
            <person name="Nunn H.S."/>
            <person name="Stevenson B.S."/>
            <person name="Bojanowski C.L."/>
            <person name="Crookes-Goodson W.J."/>
        </authorList>
    </citation>
    <scope>NUCLEOTIDE SEQUENCE [LARGE SCALE GENOMIC DNA]</scope>
    <source>
        <strain evidence="6 7">D216</strain>
    </source>
</reference>
<gene>
    <name evidence="6" type="ORF">E0L32_003508</name>
</gene>
<feature type="compositionally biased region" description="Basic and acidic residues" evidence="5">
    <location>
        <begin position="386"/>
        <end position="397"/>
    </location>
</feature>
<evidence type="ECO:0000313" key="7">
    <source>
        <dbReference type="Proteomes" id="UP000319257"/>
    </source>
</evidence>
<dbReference type="STRING" id="1093900.A0A507BCH8"/>
<organism evidence="6 7">
    <name type="scientific">Thyridium curvatum</name>
    <dbReference type="NCBI Taxonomy" id="1093900"/>
    <lineage>
        <taxon>Eukaryota</taxon>
        <taxon>Fungi</taxon>
        <taxon>Dikarya</taxon>
        <taxon>Ascomycota</taxon>
        <taxon>Pezizomycotina</taxon>
        <taxon>Sordariomycetes</taxon>
        <taxon>Sordariomycetidae</taxon>
        <taxon>Thyridiales</taxon>
        <taxon>Thyridiaceae</taxon>
        <taxon>Thyridium</taxon>
    </lineage>
</organism>
<dbReference type="Pfam" id="PF12767">
    <property type="entry name" value="SAGA-Tad1"/>
    <property type="match status" value="1"/>
</dbReference>
<keyword evidence="7" id="KW-1185">Reference proteome</keyword>
<dbReference type="GO" id="GO:0003713">
    <property type="term" value="F:transcription coactivator activity"/>
    <property type="evidence" value="ECO:0007669"/>
    <property type="project" value="TreeGrafter"/>
</dbReference>
<evidence type="ECO:0008006" key="8">
    <source>
        <dbReference type="Google" id="ProtNLM"/>
    </source>
</evidence>
<feature type="region of interest" description="Disordered" evidence="5">
    <location>
        <begin position="386"/>
        <end position="419"/>
    </location>
</feature>
<proteinExistence type="predicted"/>
<name>A0A507BCH8_9PEZI</name>
<evidence type="ECO:0000256" key="1">
    <source>
        <dbReference type="ARBA" id="ARBA00004123"/>
    </source>
</evidence>
<evidence type="ECO:0000256" key="5">
    <source>
        <dbReference type="SAM" id="MobiDB-lite"/>
    </source>
</evidence>
<dbReference type="PANTHER" id="PTHR21277">
    <property type="entry name" value="TRANSCRIPTIONAL ADAPTER 1"/>
    <property type="match status" value="1"/>
</dbReference>